<dbReference type="CDD" id="cd09881">
    <property type="entry name" value="PIN_VapC4-5_FitB-like"/>
    <property type="match status" value="1"/>
</dbReference>
<feature type="binding site" evidence="8">
    <location>
        <position position="6"/>
    </location>
    <ligand>
        <name>Mg(2+)</name>
        <dbReference type="ChEBI" id="CHEBI:18420"/>
    </ligand>
</feature>
<evidence type="ECO:0000256" key="2">
    <source>
        <dbReference type="ARBA" id="ARBA00022649"/>
    </source>
</evidence>
<organism evidence="10 11">
    <name type="scientific">Nostoc favosum CHAB5714</name>
    <dbReference type="NCBI Taxonomy" id="2780399"/>
    <lineage>
        <taxon>Bacteria</taxon>
        <taxon>Bacillati</taxon>
        <taxon>Cyanobacteriota</taxon>
        <taxon>Cyanophyceae</taxon>
        <taxon>Nostocales</taxon>
        <taxon>Nostocaceae</taxon>
        <taxon>Nostoc</taxon>
        <taxon>Nostoc favosum</taxon>
    </lineage>
</organism>
<evidence type="ECO:0000259" key="9">
    <source>
        <dbReference type="Pfam" id="PF01850"/>
    </source>
</evidence>
<dbReference type="InterPro" id="IPR050556">
    <property type="entry name" value="Type_II_TA_system_RNase"/>
</dbReference>
<feature type="binding site" evidence="8">
    <location>
        <position position="98"/>
    </location>
    <ligand>
        <name>Mg(2+)</name>
        <dbReference type="ChEBI" id="CHEBI:18420"/>
    </ligand>
</feature>
<evidence type="ECO:0000256" key="8">
    <source>
        <dbReference type="HAMAP-Rule" id="MF_00265"/>
    </source>
</evidence>
<evidence type="ECO:0000256" key="5">
    <source>
        <dbReference type="ARBA" id="ARBA00022801"/>
    </source>
</evidence>
<evidence type="ECO:0000313" key="11">
    <source>
        <dbReference type="Proteomes" id="UP001199525"/>
    </source>
</evidence>
<dbReference type="Proteomes" id="UP001199525">
    <property type="component" value="Unassembled WGS sequence"/>
</dbReference>
<keyword evidence="6 8" id="KW-0460">Magnesium</keyword>
<dbReference type="PANTHER" id="PTHR33653">
    <property type="entry name" value="RIBONUCLEASE VAPC2"/>
    <property type="match status" value="1"/>
</dbReference>
<evidence type="ECO:0000313" key="10">
    <source>
        <dbReference type="EMBL" id="MCC5604828.1"/>
    </source>
</evidence>
<dbReference type="Pfam" id="PF01850">
    <property type="entry name" value="PIN"/>
    <property type="match status" value="1"/>
</dbReference>
<reference evidence="10 11" key="1">
    <citation type="journal article" date="2021" name="Microorganisms">
        <title>Genome Evolution of Filamentous Cyanobacterium Nostoc Species: From Facultative Symbiosis to Free Living.</title>
        <authorList>
            <person name="Huo D."/>
            <person name="Li H."/>
            <person name="Cai F."/>
            <person name="Guo X."/>
            <person name="Qiao Z."/>
            <person name="Wang W."/>
            <person name="Yu G."/>
            <person name="Li R."/>
        </authorList>
    </citation>
    <scope>NUCLEOTIDE SEQUENCE [LARGE SCALE GENOMIC DNA]</scope>
    <source>
        <strain evidence="10 11">CHAB 5714</strain>
    </source>
</reference>
<keyword evidence="2 8" id="KW-1277">Toxin-antitoxin system</keyword>
<evidence type="ECO:0000256" key="7">
    <source>
        <dbReference type="ARBA" id="ARBA00038093"/>
    </source>
</evidence>
<dbReference type="EMBL" id="JAIVFQ010000161">
    <property type="protein sequence ID" value="MCC5604828.1"/>
    <property type="molecule type" value="Genomic_DNA"/>
</dbReference>
<name>A0ABS8IN36_9NOSO</name>
<sequence>MRYLLDTNVCARYLNGRSPAIRERLQSTNVEEIAVCSLVKAELFYGAMKSNNPQITLARQQQFLNLFVSLPFDDVTALTYGRIRAELFAKGTPIGPNDFQIAAIALTHNLTLVTHNTREFSRVNGLVIEDWEQERTELGT</sequence>
<gene>
    <name evidence="8" type="primary">vapC</name>
    <name evidence="10" type="ORF">LC586_38265</name>
</gene>
<keyword evidence="5 8" id="KW-0378">Hydrolase</keyword>
<dbReference type="InterPro" id="IPR002716">
    <property type="entry name" value="PIN_dom"/>
</dbReference>
<keyword evidence="4 8" id="KW-0479">Metal-binding</keyword>
<accession>A0ABS8IN36</accession>
<dbReference type="InterPro" id="IPR029060">
    <property type="entry name" value="PIN-like_dom_sf"/>
</dbReference>
<keyword evidence="11" id="KW-1185">Reference proteome</keyword>
<dbReference type="HAMAP" id="MF_00265">
    <property type="entry name" value="VapC_Nob1"/>
    <property type="match status" value="1"/>
</dbReference>
<evidence type="ECO:0000256" key="4">
    <source>
        <dbReference type="ARBA" id="ARBA00022723"/>
    </source>
</evidence>
<proteinExistence type="inferred from homology"/>
<protein>
    <recommendedName>
        <fullName evidence="8">Ribonuclease VapC</fullName>
        <shortName evidence="8">RNase VapC</shortName>
        <ecNumber evidence="8">3.1.-.-</ecNumber>
    </recommendedName>
    <alternativeName>
        <fullName evidence="8">Toxin VapC</fullName>
    </alternativeName>
</protein>
<keyword evidence="8" id="KW-0800">Toxin</keyword>
<comment type="caution">
    <text evidence="10">The sequence shown here is derived from an EMBL/GenBank/DDBJ whole genome shotgun (WGS) entry which is preliminary data.</text>
</comment>
<evidence type="ECO:0000256" key="1">
    <source>
        <dbReference type="ARBA" id="ARBA00001946"/>
    </source>
</evidence>
<comment type="cofactor">
    <cofactor evidence="1 8">
        <name>Mg(2+)</name>
        <dbReference type="ChEBI" id="CHEBI:18420"/>
    </cofactor>
</comment>
<keyword evidence="3 8" id="KW-0540">Nuclease</keyword>
<dbReference type="RefSeq" id="WP_229490951.1">
    <property type="nucleotide sequence ID" value="NZ_JAIVFQ010000161.1"/>
</dbReference>
<dbReference type="SUPFAM" id="SSF88723">
    <property type="entry name" value="PIN domain-like"/>
    <property type="match status" value="1"/>
</dbReference>
<dbReference type="Gene3D" id="3.40.50.1010">
    <property type="entry name" value="5'-nuclease"/>
    <property type="match status" value="1"/>
</dbReference>
<evidence type="ECO:0000256" key="3">
    <source>
        <dbReference type="ARBA" id="ARBA00022722"/>
    </source>
</evidence>
<evidence type="ECO:0000256" key="6">
    <source>
        <dbReference type="ARBA" id="ARBA00022842"/>
    </source>
</evidence>
<dbReference type="PANTHER" id="PTHR33653:SF1">
    <property type="entry name" value="RIBONUCLEASE VAPC2"/>
    <property type="match status" value="1"/>
</dbReference>
<comment type="similarity">
    <text evidence="7 8">Belongs to the PINc/VapC protein family.</text>
</comment>
<dbReference type="InterPro" id="IPR022907">
    <property type="entry name" value="VapC_family"/>
</dbReference>
<dbReference type="EC" id="3.1.-.-" evidence="8"/>
<comment type="function">
    <text evidence="8">Toxic component of a toxin-antitoxin (TA) system. An RNase.</text>
</comment>
<feature type="domain" description="PIN" evidence="9">
    <location>
        <begin position="3"/>
        <end position="125"/>
    </location>
</feature>